<accession>G7EA38</accession>
<dbReference type="HOGENOM" id="CLU_585369_0_0_1"/>
<dbReference type="AlphaFoldDB" id="G7EA38"/>
<name>G7EA38_MIXOS</name>
<proteinExistence type="predicted"/>
<reference evidence="1 2" key="2">
    <citation type="journal article" date="2012" name="Open Biol.">
        <title>Characteristics of nucleosomes and linker DNA regions on the genome of the basidiomycete Mixia osmundae revealed by mono- and dinucleosome mapping.</title>
        <authorList>
            <person name="Nishida H."/>
            <person name="Kondo S."/>
            <person name="Matsumoto T."/>
            <person name="Suzuki Y."/>
            <person name="Yoshikawa H."/>
            <person name="Taylor T.D."/>
            <person name="Sugiyama J."/>
        </authorList>
    </citation>
    <scope>NUCLEOTIDE SEQUENCE [LARGE SCALE GENOMIC DNA]</scope>
    <source>
        <strain evidence="2">CBS 9802 / IAM 14324 / JCM 22182 / KY 12970</strain>
    </source>
</reference>
<protein>
    <submittedName>
        <fullName evidence="1">Uncharacterized protein</fullName>
    </submittedName>
</protein>
<evidence type="ECO:0000313" key="1">
    <source>
        <dbReference type="EMBL" id="GAA99698.1"/>
    </source>
</evidence>
<keyword evidence="2" id="KW-1185">Reference proteome</keyword>
<dbReference type="Proteomes" id="UP000009131">
    <property type="component" value="Unassembled WGS sequence"/>
</dbReference>
<evidence type="ECO:0000313" key="2">
    <source>
        <dbReference type="Proteomes" id="UP000009131"/>
    </source>
</evidence>
<dbReference type="RefSeq" id="XP_014566177.1">
    <property type="nucleotide sequence ID" value="XM_014710691.1"/>
</dbReference>
<reference evidence="1 2" key="1">
    <citation type="journal article" date="2011" name="J. Gen. Appl. Microbiol.">
        <title>Draft genome sequencing of the enigmatic basidiomycete Mixia osmundae.</title>
        <authorList>
            <person name="Nishida H."/>
            <person name="Nagatsuka Y."/>
            <person name="Sugiyama J."/>
        </authorList>
    </citation>
    <scope>NUCLEOTIDE SEQUENCE [LARGE SCALE GENOMIC DNA]</scope>
    <source>
        <strain evidence="2">CBS 9802 / IAM 14324 / JCM 22182 / KY 12970</strain>
    </source>
</reference>
<gene>
    <name evidence="1" type="primary">Mo06401</name>
    <name evidence="1" type="ORF">E5Q_06401</name>
</gene>
<organism evidence="1 2">
    <name type="scientific">Mixia osmundae (strain CBS 9802 / IAM 14324 / JCM 22182 / KY 12970)</name>
    <dbReference type="NCBI Taxonomy" id="764103"/>
    <lineage>
        <taxon>Eukaryota</taxon>
        <taxon>Fungi</taxon>
        <taxon>Dikarya</taxon>
        <taxon>Basidiomycota</taxon>
        <taxon>Pucciniomycotina</taxon>
        <taxon>Mixiomycetes</taxon>
        <taxon>Mixiales</taxon>
        <taxon>Mixiaceae</taxon>
        <taxon>Mixia</taxon>
    </lineage>
</organism>
<dbReference type="EMBL" id="BABT02000229">
    <property type="protein sequence ID" value="GAA99698.1"/>
    <property type="molecule type" value="Genomic_DNA"/>
</dbReference>
<dbReference type="InParanoid" id="G7EA38"/>
<sequence length="467" mass="50500">MIKMSGLAFVDDVQLCQISSGPLRLPSSFDCPSTRITSHRTALTIYSWPTMRFSIFAAGLALASSVSALTPDSTATTNIDGGVRSYSAAQKAIVNAFIKQVNSDKGYYSGTVLCTALDPAVYLKYLAYADYMGAAGFRRILKTTSAHYYKLELINKDGSSSFYKVPSTSGLLASWAKTWGPAANRAGMVTFAKREISGHHNGLEKRWWSSPAQATQVCASIGKVYNQAINDCVAKGTVSTSKCPNPEWECYDAATKKCFSVYRHPSAPACQCVGKTYDSKQNKCVGGSSGGSATPSKTPQQPCYLCCPYPSTYTIVNSLSGSQCLTKNKKPGICSYVVAPQSSYSSSSDSSTCNKVTKSYSSGASCPDIQCPSQNVHVLECRIWAQRTLDMLLPFAVVFTTLSVTPSNSPVPLCLCRCFDNLSTSANSKCQCQCRAPLPIRTNSRDRARQQLRARTIIPHNLKGYHA</sequence>
<comment type="caution">
    <text evidence="1">The sequence shown here is derived from an EMBL/GenBank/DDBJ whole genome shotgun (WGS) entry which is preliminary data.</text>
</comment>